<feature type="compositionally biased region" description="Polar residues" evidence="1">
    <location>
        <begin position="138"/>
        <end position="151"/>
    </location>
</feature>
<gene>
    <name evidence="2" type="ORF">CDAR_18871</name>
</gene>
<keyword evidence="3" id="KW-1185">Reference proteome</keyword>
<name>A0AAV4WCY1_9ARAC</name>
<comment type="caution">
    <text evidence="2">The sequence shown here is derived from an EMBL/GenBank/DDBJ whole genome shotgun (WGS) entry which is preliminary data.</text>
</comment>
<dbReference type="Proteomes" id="UP001054837">
    <property type="component" value="Unassembled WGS sequence"/>
</dbReference>
<dbReference type="EMBL" id="BPLQ01014490">
    <property type="protein sequence ID" value="GIY80198.1"/>
    <property type="molecule type" value="Genomic_DNA"/>
</dbReference>
<feature type="region of interest" description="Disordered" evidence="1">
    <location>
        <begin position="73"/>
        <end position="151"/>
    </location>
</feature>
<sequence length="151" mass="16439">MGTNDEPNTLHNSLYHPRIESNPGTHSGIPANSFKVVCVQSFRRATPGSQYIIRVYALRTILTYCLPAYYHSESTDCNKNPSQSISGGPIRTRPSSNHSPKPLTTLYHPRIESNPGTDSGIPANSFKGVSAPSIRRGNVSSGANKCNNNRL</sequence>
<feature type="compositionally biased region" description="Polar residues" evidence="1">
    <location>
        <begin position="1"/>
        <end position="12"/>
    </location>
</feature>
<proteinExistence type="predicted"/>
<evidence type="ECO:0000313" key="3">
    <source>
        <dbReference type="Proteomes" id="UP001054837"/>
    </source>
</evidence>
<protein>
    <submittedName>
        <fullName evidence="2">Uncharacterized protein</fullName>
    </submittedName>
</protein>
<feature type="region of interest" description="Disordered" evidence="1">
    <location>
        <begin position="1"/>
        <end position="26"/>
    </location>
</feature>
<reference evidence="2 3" key="1">
    <citation type="submission" date="2021-06" db="EMBL/GenBank/DDBJ databases">
        <title>Caerostris darwini draft genome.</title>
        <authorList>
            <person name="Kono N."/>
            <person name="Arakawa K."/>
        </authorList>
    </citation>
    <scope>NUCLEOTIDE SEQUENCE [LARGE SCALE GENOMIC DNA]</scope>
</reference>
<feature type="compositionally biased region" description="Polar residues" evidence="1">
    <location>
        <begin position="75"/>
        <end position="86"/>
    </location>
</feature>
<evidence type="ECO:0000313" key="2">
    <source>
        <dbReference type="EMBL" id="GIY80198.1"/>
    </source>
</evidence>
<evidence type="ECO:0000256" key="1">
    <source>
        <dbReference type="SAM" id="MobiDB-lite"/>
    </source>
</evidence>
<dbReference type="AlphaFoldDB" id="A0AAV4WCY1"/>
<organism evidence="2 3">
    <name type="scientific">Caerostris darwini</name>
    <dbReference type="NCBI Taxonomy" id="1538125"/>
    <lineage>
        <taxon>Eukaryota</taxon>
        <taxon>Metazoa</taxon>
        <taxon>Ecdysozoa</taxon>
        <taxon>Arthropoda</taxon>
        <taxon>Chelicerata</taxon>
        <taxon>Arachnida</taxon>
        <taxon>Araneae</taxon>
        <taxon>Araneomorphae</taxon>
        <taxon>Entelegynae</taxon>
        <taxon>Araneoidea</taxon>
        <taxon>Araneidae</taxon>
        <taxon>Caerostris</taxon>
    </lineage>
</organism>
<accession>A0AAV4WCY1</accession>